<feature type="region of interest" description="Disordered" evidence="5">
    <location>
        <begin position="213"/>
        <end position="233"/>
    </location>
</feature>
<accession>A0ABX1PHZ6</accession>
<dbReference type="PANTHER" id="PTHR30329">
    <property type="entry name" value="STATOR ELEMENT OF FLAGELLAR MOTOR COMPLEX"/>
    <property type="match status" value="1"/>
</dbReference>
<dbReference type="PROSITE" id="PS51257">
    <property type="entry name" value="PROKAR_LIPOPROTEIN"/>
    <property type="match status" value="1"/>
</dbReference>
<evidence type="ECO:0000256" key="2">
    <source>
        <dbReference type="ARBA" id="ARBA00023136"/>
    </source>
</evidence>
<keyword evidence="2 4" id="KW-0472">Membrane</keyword>
<comment type="subcellular location">
    <subcellularLocation>
        <location evidence="1">Cell outer membrane</location>
    </subcellularLocation>
</comment>
<evidence type="ECO:0000256" key="1">
    <source>
        <dbReference type="ARBA" id="ARBA00004442"/>
    </source>
</evidence>
<dbReference type="PANTHER" id="PTHR30329:SF21">
    <property type="entry name" value="LIPOPROTEIN YIAD-RELATED"/>
    <property type="match status" value="1"/>
</dbReference>
<name>A0ABX1PHZ6_9RHOO</name>
<dbReference type="Pfam" id="PF13488">
    <property type="entry name" value="Gly-zipper_Omp"/>
    <property type="match status" value="1"/>
</dbReference>
<evidence type="ECO:0000256" key="3">
    <source>
        <dbReference type="ARBA" id="ARBA00023237"/>
    </source>
</evidence>
<feature type="signal peptide" evidence="6">
    <location>
        <begin position="1"/>
        <end position="21"/>
    </location>
</feature>
<organism evidence="8 9">
    <name type="scientific">Aromatoleum anaerobium</name>
    <dbReference type="NCBI Taxonomy" id="182180"/>
    <lineage>
        <taxon>Bacteria</taxon>
        <taxon>Pseudomonadati</taxon>
        <taxon>Pseudomonadota</taxon>
        <taxon>Betaproteobacteria</taxon>
        <taxon>Rhodocyclales</taxon>
        <taxon>Rhodocyclaceae</taxon>
        <taxon>Aromatoleum</taxon>
    </lineage>
</organism>
<evidence type="ECO:0000313" key="9">
    <source>
        <dbReference type="Proteomes" id="UP000615989"/>
    </source>
</evidence>
<dbReference type="PROSITE" id="PS51123">
    <property type="entry name" value="OMPA_2"/>
    <property type="match status" value="1"/>
</dbReference>
<evidence type="ECO:0000256" key="5">
    <source>
        <dbReference type="SAM" id="MobiDB-lite"/>
    </source>
</evidence>
<proteinExistence type="predicted"/>
<dbReference type="RefSeq" id="WP_169117528.1">
    <property type="nucleotide sequence ID" value="NZ_WTVG02000037.1"/>
</dbReference>
<dbReference type="InterPro" id="IPR036737">
    <property type="entry name" value="OmpA-like_sf"/>
</dbReference>
<dbReference type="InterPro" id="IPR050330">
    <property type="entry name" value="Bact_OuterMem_StrucFunc"/>
</dbReference>
<dbReference type="SUPFAM" id="SSF103088">
    <property type="entry name" value="OmpA-like"/>
    <property type="match status" value="1"/>
</dbReference>
<dbReference type="Gene3D" id="3.30.1330.60">
    <property type="entry name" value="OmpA-like domain"/>
    <property type="match status" value="1"/>
</dbReference>
<evidence type="ECO:0000313" key="8">
    <source>
        <dbReference type="EMBL" id="NMG24105.1"/>
    </source>
</evidence>
<comment type="caution">
    <text evidence="8">The sequence shown here is derived from an EMBL/GenBank/DDBJ whole genome shotgun (WGS) entry which is preliminary data.</text>
</comment>
<dbReference type="PRINTS" id="PR01021">
    <property type="entry name" value="OMPADOMAIN"/>
</dbReference>
<feature type="domain" description="OmpA-like" evidence="7">
    <location>
        <begin position="98"/>
        <end position="215"/>
    </location>
</feature>
<dbReference type="CDD" id="cd07185">
    <property type="entry name" value="OmpA_C-like"/>
    <property type="match status" value="1"/>
</dbReference>
<evidence type="ECO:0000256" key="4">
    <source>
        <dbReference type="PROSITE-ProRule" id="PRU00473"/>
    </source>
</evidence>
<dbReference type="InterPro" id="IPR006665">
    <property type="entry name" value="OmpA-like"/>
</dbReference>
<dbReference type="InterPro" id="IPR006664">
    <property type="entry name" value="OMP_bac"/>
</dbReference>
<reference evidence="8" key="1">
    <citation type="submission" date="2019-12" db="EMBL/GenBank/DDBJ databases">
        <title>Comparative genomics gives insights into the taxonomy of the Azoarcus-Aromatoleum group and reveals separate origins of nif in the plant-associated Azoarcus and non-plant-associated Aromatoleum sub-groups.</title>
        <authorList>
            <person name="Lafos M."/>
            <person name="Maluk M."/>
            <person name="Batista M."/>
            <person name="Junghare M."/>
            <person name="Carmona M."/>
            <person name="Faoro H."/>
            <person name="Cruz L.M."/>
            <person name="Battistoni F."/>
            <person name="De Souza E."/>
            <person name="Pedrosa F."/>
            <person name="Chen W.-M."/>
            <person name="Poole P.S."/>
            <person name="Dixon R.A."/>
            <person name="James E.K."/>
        </authorList>
    </citation>
    <scope>NUCLEOTIDE SEQUENCE</scope>
    <source>
        <strain evidence="8">LuFRes1</strain>
    </source>
</reference>
<dbReference type="Pfam" id="PF00691">
    <property type="entry name" value="OmpA"/>
    <property type="match status" value="1"/>
</dbReference>
<dbReference type="InterPro" id="IPR039567">
    <property type="entry name" value="Gly-zipper"/>
</dbReference>
<keyword evidence="3" id="KW-0998">Cell outer membrane</keyword>
<gene>
    <name evidence="8" type="ORF">GO606_05070</name>
</gene>
<dbReference type="InterPro" id="IPR006690">
    <property type="entry name" value="OMPA-like_CS"/>
</dbReference>
<dbReference type="Proteomes" id="UP000615989">
    <property type="component" value="Unassembled WGS sequence"/>
</dbReference>
<dbReference type="EMBL" id="WTVG01000010">
    <property type="protein sequence ID" value="NMG24105.1"/>
    <property type="molecule type" value="Genomic_DNA"/>
</dbReference>
<protein>
    <submittedName>
        <fullName evidence="8">OmpA family protein</fullName>
    </submittedName>
</protein>
<keyword evidence="6" id="KW-0732">Signal</keyword>
<dbReference type="PROSITE" id="PS01068">
    <property type="entry name" value="OMPA_1"/>
    <property type="match status" value="1"/>
</dbReference>
<evidence type="ECO:0000256" key="6">
    <source>
        <dbReference type="SAM" id="SignalP"/>
    </source>
</evidence>
<sequence>MMKTTLLATVATLLIAGCAQNPYYGDTAKTARGATIGAGAGAVLGSVVSGSGDRTKGGLIGAAVGATVGGLIGRQMDKQEAELREQMAGTGVEVQRQGDTIRLQAPENITFDTNRADIKPQFQPVLGQLAQSIQQYPGTVVQVEGHTDSVGSASYNQTLSENRASAVRSYLIQRGVEANRLAAVGYGLTRPVADNSTAAGRAQNRRVEVLIVPAQQPAQQQPAQQPAQQAPRY</sequence>
<feature type="chain" id="PRO_5047465488" evidence="6">
    <location>
        <begin position="22"/>
        <end position="233"/>
    </location>
</feature>
<keyword evidence="9" id="KW-1185">Reference proteome</keyword>
<evidence type="ECO:0000259" key="7">
    <source>
        <dbReference type="PROSITE" id="PS51123"/>
    </source>
</evidence>